<evidence type="ECO:0000256" key="10">
    <source>
        <dbReference type="ARBA" id="ARBA00022982"/>
    </source>
</evidence>
<keyword evidence="10" id="KW-0249">Electron transport</keyword>
<evidence type="ECO:0000256" key="8">
    <source>
        <dbReference type="ARBA" id="ARBA00022792"/>
    </source>
</evidence>
<evidence type="ECO:0000256" key="11">
    <source>
        <dbReference type="ARBA" id="ARBA00022989"/>
    </source>
</evidence>
<comment type="similarity">
    <text evidence="3">Belongs to the complex I NDUFB11 subunit family.</text>
</comment>
<comment type="subunit">
    <text evidence="16">Complex I is composed of 45 different subunits. Interacts with BCAP31.</text>
</comment>
<dbReference type="Proteomes" id="UP000780801">
    <property type="component" value="Unassembled WGS sequence"/>
</dbReference>
<evidence type="ECO:0000256" key="3">
    <source>
        <dbReference type="ARBA" id="ARBA00008915"/>
    </source>
</evidence>
<dbReference type="PANTHER" id="PTHR40637:SF1">
    <property type="entry name" value="ESSS SUBUNIT OF NADH:UBIQUINONE OXIDOREDUCTASE (COMPLEX I) PROTEIN"/>
    <property type="match status" value="1"/>
</dbReference>
<evidence type="ECO:0000256" key="15">
    <source>
        <dbReference type="ARBA" id="ARBA00031387"/>
    </source>
</evidence>
<evidence type="ECO:0000313" key="18">
    <source>
        <dbReference type="EMBL" id="KAF9585803.1"/>
    </source>
</evidence>
<protein>
    <recommendedName>
        <fullName evidence="4">NADH dehydrogenase [ubiquinone] 1 beta subcomplex subunit 11, mitochondrial</fullName>
    </recommendedName>
    <alternativeName>
        <fullName evidence="15">Complex I-ESSS</fullName>
    </alternativeName>
    <alternativeName>
        <fullName evidence="14">NADH-ubiquinone oxidoreductase ESSS subunit</fullName>
    </alternativeName>
</protein>
<comment type="subcellular location">
    <subcellularLocation>
        <location evidence="2">Mitochondrion inner membrane</location>
        <topology evidence="2">Single-pass membrane protein</topology>
    </subcellularLocation>
</comment>
<keyword evidence="6" id="KW-0679">Respiratory chain</keyword>
<gene>
    <name evidence="18" type="ORF">BGW38_000655</name>
</gene>
<dbReference type="AlphaFoldDB" id="A0A9P6KI63"/>
<keyword evidence="11 17" id="KW-1133">Transmembrane helix</keyword>
<dbReference type="PANTHER" id="PTHR40637">
    <property type="entry name" value="ESSS SUBUNIT OF NADH:UBIQUINONE OXIDOREDUCTASE (COMPLEX I) PROTEIN"/>
    <property type="match status" value="1"/>
</dbReference>
<keyword evidence="19" id="KW-1185">Reference proteome</keyword>
<name>A0A9P6KI63_9FUNG</name>
<comment type="function">
    <text evidence="1">Accessory subunit of the mitochondrial membrane respiratory chain NADH dehydrogenase (Complex I), that is believed not to be involved in catalysis. Complex I functions in the transfer of electrons from NADH to the respiratory chain. The immediate electron acceptor for the enzyme is believed to be ubiquinone.</text>
</comment>
<keyword evidence="5" id="KW-0813">Transport</keyword>
<evidence type="ECO:0000256" key="16">
    <source>
        <dbReference type="ARBA" id="ARBA00046528"/>
    </source>
</evidence>
<dbReference type="InterPro" id="IPR019329">
    <property type="entry name" value="NADH_UbQ_OxRdtase_ESSS_su"/>
</dbReference>
<evidence type="ECO:0000256" key="6">
    <source>
        <dbReference type="ARBA" id="ARBA00022660"/>
    </source>
</evidence>
<evidence type="ECO:0000256" key="1">
    <source>
        <dbReference type="ARBA" id="ARBA00003195"/>
    </source>
</evidence>
<keyword evidence="12" id="KW-0496">Mitochondrion</keyword>
<evidence type="ECO:0000313" key="19">
    <source>
        <dbReference type="Proteomes" id="UP000780801"/>
    </source>
</evidence>
<reference evidence="18" key="1">
    <citation type="journal article" date="2020" name="Fungal Divers.">
        <title>Resolving the Mortierellaceae phylogeny through synthesis of multi-gene phylogenetics and phylogenomics.</title>
        <authorList>
            <person name="Vandepol N."/>
            <person name="Liber J."/>
            <person name="Desiro A."/>
            <person name="Na H."/>
            <person name="Kennedy M."/>
            <person name="Barry K."/>
            <person name="Grigoriev I.V."/>
            <person name="Miller A.N."/>
            <person name="O'Donnell K."/>
            <person name="Stajich J.E."/>
            <person name="Bonito G."/>
        </authorList>
    </citation>
    <scope>NUCLEOTIDE SEQUENCE</scope>
    <source>
        <strain evidence="18">KOD1015</strain>
    </source>
</reference>
<keyword evidence="7 17" id="KW-0812">Transmembrane</keyword>
<evidence type="ECO:0000256" key="2">
    <source>
        <dbReference type="ARBA" id="ARBA00004434"/>
    </source>
</evidence>
<keyword evidence="8" id="KW-0999">Mitochondrion inner membrane</keyword>
<organism evidence="18 19">
    <name type="scientific">Lunasporangiospora selenospora</name>
    <dbReference type="NCBI Taxonomy" id="979761"/>
    <lineage>
        <taxon>Eukaryota</taxon>
        <taxon>Fungi</taxon>
        <taxon>Fungi incertae sedis</taxon>
        <taxon>Mucoromycota</taxon>
        <taxon>Mortierellomycotina</taxon>
        <taxon>Mortierellomycetes</taxon>
        <taxon>Mortierellales</taxon>
        <taxon>Mortierellaceae</taxon>
        <taxon>Lunasporangiospora</taxon>
    </lineage>
</organism>
<dbReference type="OrthoDB" id="2147978at2759"/>
<keyword evidence="13 17" id="KW-0472">Membrane</keyword>
<dbReference type="EMBL" id="JAABOA010000119">
    <property type="protein sequence ID" value="KAF9585803.1"/>
    <property type="molecule type" value="Genomic_DNA"/>
</dbReference>
<evidence type="ECO:0000256" key="13">
    <source>
        <dbReference type="ARBA" id="ARBA00023136"/>
    </source>
</evidence>
<proteinExistence type="inferred from homology"/>
<feature type="transmembrane region" description="Helical" evidence="17">
    <location>
        <begin position="57"/>
        <end position="75"/>
    </location>
</feature>
<sequence>MSSILARSFVRAPLRSVAQLRRGGGGHEGYNLPTGYLFGEKPLAPGAKRVKGDWEGLWFYGFFGSMVFGTAIIYYKPDTNLQTWAYKEAKERMAARGETIEYKKQE</sequence>
<evidence type="ECO:0000256" key="12">
    <source>
        <dbReference type="ARBA" id="ARBA00023128"/>
    </source>
</evidence>
<evidence type="ECO:0000256" key="4">
    <source>
        <dbReference type="ARBA" id="ARBA00018632"/>
    </source>
</evidence>
<evidence type="ECO:0000256" key="17">
    <source>
        <dbReference type="SAM" id="Phobius"/>
    </source>
</evidence>
<dbReference type="Pfam" id="PF10183">
    <property type="entry name" value="ESSS"/>
    <property type="match status" value="1"/>
</dbReference>
<keyword evidence="9" id="KW-0809">Transit peptide</keyword>
<evidence type="ECO:0000256" key="5">
    <source>
        <dbReference type="ARBA" id="ARBA00022448"/>
    </source>
</evidence>
<accession>A0A9P6KI63</accession>
<comment type="caution">
    <text evidence="18">The sequence shown here is derived from an EMBL/GenBank/DDBJ whole genome shotgun (WGS) entry which is preliminary data.</text>
</comment>
<evidence type="ECO:0000256" key="7">
    <source>
        <dbReference type="ARBA" id="ARBA00022692"/>
    </source>
</evidence>
<evidence type="ECO:0000256" key="14">
    <source>
        <dbReference type="ARBA" id="ARBA00030753"/>
    </source>
</evidence>
<dbReference type="GO" id="GO:0005743">
    <property type="term" value="C:mitochondrial inner membrane"/>
    <property type="evidence" value="ECO:0007669"/>
    <property type="project" value="UniProtKB-SubCell"/>
</dbReference>
<evidence type="ECO:0000256" key="9">
    <source>
        <dbReference type="ARBA" id="ARBA00022946"/>
    </source>
</evidence>